<protein>
    <recommendedName>
        <fullName evidence="1">RNase H type-1 domain-containing protein</fullName>
    </recommendedName>
</protein>
<evidence type="ECO:0000313" key="3">
    <source>
        <dbReference type="Proteomes" id="UP001280121"/>
    </source>
</evidence>
<comment type="caution">
    <text evidence="2">The sequence shown here is derived from an EMBL/GenBank/DDBJ whole genome shotgun (WGS) entry which is preliminary data.</text>
</comment>
<dbReference type="InterPro" id="IPR036397">
    <property type="entry name" value="RNaseH_sf"/>
</dbReference>
<dbReference type="InterPro" id="IPR052929">
    <property type="entry name" value="RNase_H-like_EbsB-rel"/>
</dbReference>
<gene>
    <name evidence="2" type="ORF">Ddye_025479</name>
</gene>
<name>A0AAD9TL94_9ROSI</name>
<dbReference type="InterPro" id="IPR002156">
    <property type="entry name" value="RNaseH_domain"/>
</dbReference>
<dbReference type="CDD" id="cd06222">
    <property type="entry name" value="RNase_H_like"/>
    <property type="match status" value="1"/>
</dbReference>
<dbReference type="Pfam" id="PF13456">
    <property type="entry name" value="RVT_3"/>
    <property type="match status" value="1"/>
</dbReference>
<feature type="domain" description="RNase H type-1" evidence="1">
    <location>
        <begin position="76"/>
        <end position="156"/>
    </location>
</feature>
<proteinExistence type="predicted"/>
<dbReference type="PANTHER" id="PTHR47074">
    <property type="entry name" value="BNAC02G40300D PROTEIN"/>
    <property type="match status" value="1"/>
</dbReference>
<dbReference type="GO" id="GO:0003676">
    <property type="term" value="F:nucleic acid binding"/>
    <property type="evidence" value="ECO:0007669"/>
    <property type="project" value="InterPro"/>
</dbReference>
<keyword evidence="3" id="KW-1185">Reference proteome</keyword>
<dbReference type="AlphaFoldDB" id="A0AAD9TL94"/>
<evidence type="ECO:0000259" key="1">
    <source>
        <dbReference type="Pfam" id="PF13456"/>
    </source>
</evidence>
<dbReference type="InterPro" id="IPR012337">
    <property type="entry name" value="RNaseH-like_sf"/>
</dbReference>
<dbReference type="Proteomes" id="UP001280121">
    <property type="component" value="Unassembled WGS sequence"/>
</dbReference>
<organism evidence="2 3">
    <name type="scientific">Dipteronia dyeriana</name>
    <dbReference type="NCBI Taxonomy" id="168575"/>
    <lineage>
        <taxon>Eukaryota</taxon>
        <taxon>Viridiplantae</taxon>
        <taxon>Streptophyta</taxon>
        <taxon>Embryophyta</taxon>
        <taxon>Tracheophyta</taxon>
        <taxon>Spermatophyta</taxon>
        <taxon>Magnoliopsida</taxon>
        <taxon>eudicotyledons</taxon>
        <taxon>Gunneridae</taxon>
        <taxon>Pentapetalae</taxon>
        <taxon>rosids</taxon>
        <taxon>malvids</taxon>
        <taxon>Sapindales</taxon>
        <taxon>Sapindaceae</taxon>
        <taxon>Hippocastanoideae</taxon>
        <taxon>Acereae</taxon>
        <taxon>Dipteronia</taxon>
    </lineage>
</organism>
<evidence type="ECO:0000313" key="2">
    <source>
        <dbReference type="EMBL" id="KAK2637684.1"/>
    </source>
</evidence>
<dbReference type="InterPro" id="IPR044730">
    <property type="entry name" value="RNase_H-like_dom_plant"/>
</dbReference>
<dbReference type="GO" id="GO:0004523">
    <property type="term" value="F:RNA-DNA hybrid ribonuclease activity"/>
    <property type="evidence" value="ECO:0007669"/>
    <property type="project" value="InterPro"/>
</dbReference>
<dbReference type="PANTHER" id="PTHR47074:SF11">
    <property type="entry name" value="REVERSE TRANSCRIPTASE-LIKE PROTEIN"/>
    <property type="match status" value="1"/>
</dbReference>
<dbReference type="Gene3D" id="3.30.420.10">
    <property type="entry name" value="Ribonuclease H-like superfamily/Ribonuclease H"/>
    <property type="match status" value="1"/>
</dbReference>
<accession>A0AAD9TL94</accession>
<dbReference type="EMBL" id="JANJYI010000008">
    <property type="protein sequence ID" value="KAK2637684.1"/>
    <property type="molecule type" value="Genomic_DNA"/>
</dbReference>
<reference evidence="2" key="1">
    <citation type="journal article" date="2023" name="Plant J.">
        <title>Genome sequences and population genomics provide insights into the demographic history, inbreeding, and mutation load of two 'living fossil' tree species of Dipteronia.</title>
        <authorList>
            <person name="Feng Y."/>
            <person name="Comes H.P."/>
            <person name="Chen J."/>
            <person name="Zhu S."/>
            <person name="Lu R."/>
            <person name="Zhang X."/>
            <person name="Li P."/>
            <person name="Qiu J."/>
            <person name="Olsen K.M."/>
            <person name="Qiu Y."/>
        </authorList>
    </citation>
    <scope>NUCLEOTIDE SEQUENCE</scope>
    <source>
        <strain evidence="2">KIB01</strain>
    </source>
</reference>
<sequence>MLFTKASDRDCKAVKWILEIYAKASGQSVNLNKSNMCVSQKVSNDRAEHLARVALGIGARPGISWCPPMEGQLKMNTNAAVDVHSGRVGFGIIIRNHRGEVMASSAQDASAGFSSQVAEAMTIFTGLVFARDVGLLPYLVESDAQVVVNLIKADVIPCSEIEIVVHDIKLFLEAYCSKLCS</sequence>
<dbReference type="SUPFAM" id="SSF53098">
    <property type="entry name" value="Ribonuclease H-like"/>
    <property type="match status" value="1"/>
</dbReference>